<dbReference type="GO" id="GO:0016747">
    <property type="term" value="F:acyltransferase activity, transferring groups other than amino-acyl groups"/>
    <property type="evidence" value="ECO:0007669"/>
    <property type="project" value="InterPro"/>
</dbReference>
<reference evidence="4" key="1">
    <citation type="submission" date="2023-11" db="EMBL/GenBank/DDBJ databases">
        <title>Genome assemblies of two species of porcelain crab, Petrolisthes cinctipes and Petrolisthes manimaculis (Anomura: Porcellanidae).</title>
        <authorList>
            <person name="Angst P."/>
        </authorList>
    </citation>
    <scope>NUCLEOTIDE SEQUENCE</scope>
    <source>
        <strain evidence="4">PB745_02</strain>
        <tissue evidence="4">Gill</tissue>
    </source>
</reference>
<evidence type="ECO:0000259" key="2">
    <source>
        <dbReference type="Pfam" id="PF01757"/>
    </source>
</evidence>
<feature type="transmembrane region" description="Helical" evidence="1">
    <location>
        <begin position="548"/>
        <end position="572"/>
    </location>
</feature>
<dbReference type="PANTHER" id="PTHR11161:SF0">
    <property type="entry name" value="O-ACYLTRANSFERASE LIKE PROTEIN"/>
    <property type="match status" value="1"/>
</dbReference>
<evidence type="ECO:0000256" key="1">
    <source>
        <dbReference type="SAM" id="Phobius"/>
    </source>
</evidence>
<evidence type="ECO:0000259" key="3">
    <source>
        <dbReference type="Pfam" id="PF20146"/>
    </source>
</evidence>
<feature type="transmembrane region" description="Helical" evidence="1">
    <location>
        <begin position="521"/>
        <end position="542"/>
    </location>
</feature>
<keyword evidence="5" id="KW-1185">Reference proteome</keyword>
<dbReference type="AlphaFoldDB" id="A0AAE1P3Y9"/>
<dbReference type="Pfam" id="PF20146">
    <property type="entry name" value="NRF"/>
    <property type="match status" value="1"/>
</dbReference>
<organism evidence="4 5">
    <name type="scientific">Petrolisthes manimaculis</name>
    <dbReference type="NCBI Taxonomy" id="1843537"/>
    <lineage>
        <taxon>Eukaryota</taxon>
        <taxon>Metazoa</taxon>
        <taxon>Ecdysozoa</taxon>
        <taxon>Arthropoda</taxon>
        <taxon>Crustacea</taxon>
        <taxon>Multicrustacea</taxon>
        <taxon>Malacostraca</taxon>
        <taxon>Eumalacostraca</taxon>
        <taxon>Eucarida</taxon>
        <taxon>Decapoda</taxon>
        <taxon>Pleocyemata</taxon>
        <taxon>Anomura</taxon>
        <taxon>Galatheoidea</taxon>
        <taxon>Porcellanidae</taxon>
        <taxon>Petrolisthes</taxon>
    </lineage>
</organism>
<keyword evidence="1" id="KW-1133">Transmembrane helix</keyword>
<keyword evidence="1" id="KW-0812">Transmembrane</keyword>
<dbReference type="PANTHER" id="PTHR11161">
    <property type="entry name" value="O-ACYLTRANSFERASE"/>
    <property type="match status" value="1"/>
</dbReference>
<keyword evidence="1" id="KW-0472">Membrane</keyword>
<feature type="transmembrane region" description="Helical" evidence="1">
    <location>
        <begin position="443"/>
        <end position="463"/>
    </location>
</feature>
<feature type="transmembrane region" description="Helical" evidence="1">
    <location>
        <begin position="311"/>
        <end position="336"/>
    </location>
</feature>
<name>A0AAE1P3Y9_9EUCA</name>
<feature type="domain" description="Acyltransferase 3" evidence="2">
    <location>
        <begin position="307"/>
        <end position="571"/>
    </location>
</feature>
<protein>
    <recommendedName>
        <fullName evidence="6">Acyltransferase 3 domain-containing protein</fullName>
    </recommendedName>
</protein>
<dbReference type="InterPro" id="IPR052728">
    <property type="entry name" value="O2_lipid_transport_reg"/>
</dbReference>
<evidence type="ECO:0000313" key="5">
    <source>
        <dbReference type="Proteomes" id="UP001292094"/>
    </source>
</evidence>
<evidence type="ECO:0000313" key="4">
    <source>
        <dbReference type="EMBL" id="KAK4301028.1"/>
    </source>
</evidence>
<dbReference type="EMBL" id="JAWZYT010002938">
    <property type="protein sequence ID" value="KAK4301028.1"/>
    <property type="molecule type" value="Genomic_DNA"/>
</dbReference>
<proteinExistence type="predicted"/>
<comment type="caution">
    <text evidence="4">The sequence shown here is derived from an EMBL/GenBank/DDBJ whole genome shotgun (WGS) entry which is preliminary data.</text>
</comment>
<feature type="domain" description="Nose resistant-to-fluoxetine protein N-terminal" evidence="3">
    <location>
        <begin position="33"/>
        <end position="190"/>
    </location>
</feature>
<gene>
    <name evidence="4" type="ORF">Pmani_026802</name>
</gene>
<sequence>MGRHYYPSESGHGEVIGGHRDLTSSICLAHSALALTSSQPWSTLMWDASGKVGDGIAAGNTDLRGHPEVCQDISVTLPGTLASHLDPHLPLLHSLNLTLASLHPHTPHQRDTLLRGRYCLVTLRYFYKEFDYDNFPYFDSRPAAEDGVDVGVGVGVVGGGSWEVVGALSGRHQHTYATCIPNTCSPKLLQERLQHQQEAGVSLSVNCHHPSNNNNNNNNTSFSYSYILFLTVSVILMVLVGVLVLHCFSSLTTGGDSQLTTLRNLPTGTRWSQSREYDVGDIGSSPTCCSLTSTTNPRDITKGEHMTEAGYWWVFNAYPSVDTFLFTSAFLAAYLLHQRRHQYSFLGFCLKRYLRLRDVGVCELLQRLGEGPAWERTYEALFSKPCSTFTSVLASMFLVSNFREADEMCMGQLWSLSVEWQLYLLTPALLLPLYLWPSWKYKWVPLVACLTLSLVVPATLTFIHDLPPTATHWDHLATKKYYALYYVTPWCRAGPYLMGLLTALLLRHLQENNLFLTQRSVWVCFVGGVGVLVGVLLGPSYISEGRGGGYWAALYSSLARPAWGVLLGAFVINTARGHTGRS</sequence>
<dbReference type="InterPro" id="IPR006621">
    <property type="entry name" value="Nose-resist-to-fluoxetine_N"/>
</dbReference>
<dbReference type="Pfam" id="PF01757">
    <property type="entry name" value="Acyl_transf_3"/>
    <property type="match status" value="1"/>
</dbReference>
<accession>A0AAE1P3Y9</accession>
<dbReference type="InterPro" id="IPR002656">
    <property type="entry name" value="Acyl_transf_3_dom"/>
</dbReference>
<dbReference type="Proteomes" id="UP001292094">
    <property type="component" value="Unassembled WGS sequence"/>
</dbReference>
<feature type="transmembrane region" description="Helical" evidence="1">
    <location>
        <begin position="226"/>
        <end position="251"/>
    </location>
</feature>
<evidence type="ECO:0008006" key="6">
    <source>
        <dbReference type="Google" id="ProtNLM"/>
    </source>
</evidence>
<feature type="transmembrane region" description="Helical" evidence="1">
    <location>
        <begin position="483"/>
        <end position="509"/>
    </location>
</feature>